<reference evidence="1" key="1">
    <citation type="submission" date="2021-01" db="EMBL/GenBank/DDBJ databases">
        <authorList>
            <consortium name="Genoscope - CEA"/>
            <person name="William W."/>
        </authorList>
    </citation>
    <scope>NUCLEOTIDE SEQUENCE</scope>
</reference>
<comment type="caution">
    <text evidence="1">The sequence shown here is derived from an EMBL/GenBank/DDBJ whole genome shotgun (WGS) entry which is preliminary data.</text>
</comment>
<name>A0A8S1SWB5_PAROT</name>
<dbReference type="EMBL" id="CAJJDP010000015">
    <property type="protein sequence ID" value="CAD8143507.1"/>
    <property type="molecule type" value="Genomic_DNA"/>
</dbReference>
<dbReference type="OrthoDB" id="296379at2759"/>
<protein>
    <submittedName>
        <fullName evidence="1">Uncharacterized protein</fullName>
    </submittedName>
</protein>
<evidence type="ECO:0000313" key="2">
    <source>
        <dbReference type="Proteomes" id="UP000683925"/>
    </source>
</evidence>
<organism evidence="1 2">
    <name type="scientific">Paramecium octaurelia</name>
    <dbReference type="NCBI Taxonomy" id="43137"/>
    <lineage>
        <taxon>Eukaryota</taxon>
        <taxon>Sar</taxon>
        <taxon>Alveolata</taxon>
        <taxon>Ciliophora</taxon>
        <taxon>Intramacronucleata</taxon>
        <taxon>Oligohymenophorea</taxon>
        <taxon>Peniculida</taxon>
        <taxon>Parameciidae</taxon>
        <taxon>Paramecium</taxon>
    </lineage>
</organism>
<evidence type="ECO:0000313" key="1">
    <source>
        <dbReference type="EMBL" id="CAD8143507.1"/>
    </source>
</evidence>
<accession>A0A8S1SWB5</accession>
<dbReference type="AlphaFoldDB" id="A0A8S1SWB5"/>
<sequence length="97" mass="11241">MSSKVHSLNSLMTRSIIPSEQANERVDTNQQDANVIIVNRPLNFALKSSLKGDKKGNQQKLKVLRFAQPVKQTYIVENWKKYNHSFEEEKETCCKLF</sequence>
<dbReference type="OMA" id="EKETCCK"/>
<proteinExistence type="predicted"/>
<keyword evidence="2" id="KW-1185">Reference proteome</keyword>
<gene>
    <name evidence="1" type="ORF">POCTA_138.1.T0150072</name>
</gene>
<dbReference type="Proteomes" id="UP000683925">
    <property type="component" value="Unassembled WGS sequence"/>
</dbReference>